<evidence type="ECO:0000259" key="4">
    <source>
        <dbReference type="Pfam" id="PF13193"/>
    </source>
</evidence>
<comment type="caution">
    <text evidence="5">The sequence shown here is derived from an EMBL/GenBank/DDBJ whole genome shotgun (WGS) entry which is preliminary data.</text>
</comment>
<keyword evidence="2" id="KW-0436">Ligase</keyword>
<dbReference type="InterPro" id="IPR025110">
    <property type="entry name" value="AMP-bd_C"/>
</dbReference>
<evidence type="ECO:0000313" key="5">
    <source>
        <dbReference type="EMBL" id="KEZ78630.1"/>
    </source>
</evidence>
<dbReference type="Gene3D" id="3.40.50.12780">
    <property type="entry name" value="N-terminal domain of ligase-like"/>
    <property type="match status" value="1"/>
</dbReference>
<dbReference type="AlphaFoldDB" id="A0A084IPJ6"/>
<evidence type="ECO:0000313" key="6">
    <source>
        <dbReference type="Proteomes" id="UP000028302"/>
    </source>
</evidence>
<gene>
    <name evidence="5" type="ORF">C41B8_03406</name>
</gene>
<keyword evidence="6" id="KW-1185">Reference proteome</keyword>
<dbReference type="Pfam" id="PF00501">
    <property type="entry name" value="AMP-binding"/>
    <property type="match status" value="1"/>
</dbReference>
<dbReference type="RefSeq" id="WP_037334115.1">
    <property type="nucleotide sequence ID" value="NZ_APNK01000003.1"/>
</dbReference>
<feature type="domain" description="AMP-binding enzyme C-terminal" evidence="4">
    <location>
        <begin position="412"/>
        <end position="487"/>
    </location>
</feature>
<dbReference type="eggNOG" id="COG0318">
    <property type="taxonomic scope" value="Bacteria"/>
</dbReference>
<dbReference type="OrthoDB" id="9803968at2"/>
<dbReference type="Proteomes" id="UP000028302">
    <property type="component" value="Unassembled WGS sequence"/>
</dbReference>
<evidence type="ECO:0000256" key="1">
    <source>
        <dbReference type="ARBA" id="ARBA00006432"/>
    </source>
</evidence>
<proteinExistence type="inferred from homology"/>
<dbReference type="InterPro" id="IPR042099">
    <property type="entry name" value="ANL_N_sf"/>
</dbReference>
<reference evidence="5 6" key="1">
    <citation type="submission" date="2013-03" db="EMBL/GenBank/DDBJ databases">
        <title>Salinisphaera hydrothermalis C41B8 Genome Sequencing.</title>
        <authorList>
            <person name="Li C."/>
            <person name="Lai Q."/>
            <person name="Shao Z."/>
        </authorList>
    </citation>
    <scope>NUCLEOTIDE SEQUENCE [LARGE SCALE GENOMIC DNA]</scope>
    <source>
        <strain evidence="5 6">C41B8</strain>
    </source>
</reference>
<comment type="similarity">
    <text evidence="1">Belongs to the ATP-dependent AMP-binding enzyme family.</text>
</comment>
<dbReference type="Gene3D" id="3.30.300.30">
    <property type="match status" value="1"/>
</dbReference>
<dbReference type="PROSITE" id="PS00455">
    <property type="entry name" value="AMP_BINDING"/>
    <property type="match status" value="1"/>
</dbReference>
<dbReference type="EMBL" id="APNK01000003">
    <property type="protein sequence ID" value="KEZ78630.1"/>
    <property type="molecule type" value="Genomic_DNA"/>
</dbReference>
<dbReference type="InterPro" id="IPR045851">
    <property type="entry name" value="AMP-bd_C_sf"/>
</dbReference>
<evidence type="ECO:0000256" key="2">
    <source>
        <dbReference type="ARBA" id="ARBA00022598"/>
    </source>
</evidence>
<organism evidence="5 6">
    <name type="scientific">Salinisphaera hydrothermalis (strain C41B8)</name>
    <dbReference type="NCBI Taxonomy" id="1304275"/>
    <lineage>
        <taxon>Bacteria</taxon>
        <taxon>Pseudomonadati</taxon>
        <taxon>Pseudomonadota</taxon>
        <taxon>Gammaproteobacteria</taxon>
        <taxon>Salinisphaerales</taxon>
        <taxon>Salinisphaeraceae</taxon>
        <taxon>Salinisphaera</taxon>
    </lineage>
</organism>
<feature type="domain" description="AMP-dependent synthetase/ligase" evidence="3">
    <location>
        <begin position="13"/>
        <end position="361"/>
    </location>
</feature>
<dbReference type="FunFam" id="3.30.300.30:FF:000008">
    <property type="entry name" value="2,3-dihydroxybenzoate-AMP ligase"/>
    <property type="match status" value="1"/>
</dbReference>
<dbReference type="PANTHER" id="PTHR43201:SF5">
    <property type="entry name" value="MEDIUM-CHAIN ACYL-COA LIGASE ACSF2, MITOCHONDRIAL"/>
    <property type="match status" value="1"/>
</dbReference>
<evidence type="ECO:0000259" key="3">
    <source>
        <dbReference type="Pfam" id="PF00501"/>
    </source>
</evidence>
<dbReference type="STRING" id="1304275.C41B8_03406"/>
<sequence>MSRWNLPDPVALHAYGQPERLACHDVATGRRWRYDEFDRDIQRTVALLADRYGIVHGDRVATVANNGADLLLLNLAAERLGAIFVPLNYRLSTLELNAILDDCRPALVATDRFDRLPTPSSGYAVHVADLAREIAACEPAEHGPRPPNDETKIILYTSGTSGRPKGVMITGDNIRATALNFGVPGRVAWNSVFLCDAPMFHVIGLLPSMRATLMFGGALHISPGFDPERTNRLLADADIGVTHYFCVPKMASMLAEQANFEPSRWQHLQALFTGGSPISPAEVNGWLERGIKVSNGFGMTEAGTIMHVPLNRQLMAETAGSVGLPAPFLEVRLVDEHDNDVAAGEPGEILVRGANVTPGYWNRPEETAKALTADGWLRTGDIGQADVRGHITLKDRKKDMFISGGENVFPAEVENALMDHPDVVEAAVVGVADPGWGEIGHAYVVLRAGSPADPDTLAQHCQQRLAGYKTPKRFVIVEELPRNAAGKLMKQVLKTPGHGPDSSPG</sequence>
<dbReference type="InterPro" id="IPR020845">
    <property type="entry name" value="AMP-binding_CS"/>
</dbReference>
<dbReference type="PATRIC" id="fig|1304275.5.peg.692"/>
<dbReference type="GO" id="GO:0006631">
    <property type="term" value="P:fatty acid metabolic process"/>
    <property type="evidence" value="ECO:0007669"/>
    <property type="project" value="TreeGrafter"/>
</dbReference>
<dbReference type="Pfam" id="PF13193">
    <property type="entry name" value="AMP-binding_C"/>
    <property type="match status" value="1"/>
</dbReference>
<accession>A0A084IPJ6</accession>
<dbReference type="InterPro" id="IPR000873">
    <property type="entry name" value="AMP-dep_synth/lig_dom"/>
</dbReference>
<protein>
    <submittedName>
        <fullName evidence="5">Acyl-CoA synthetase</fullName>
    </submittedName>
</protein>
<name>A0A084IPJ6_SALHC</name>
<dbReference type="SUPFAM" id="SSF56801">
    <property type="entry name" value="Acetyl-CoA synthetase-like"/>
    <property type="match status" value="1"/>
</dbReference>
<dbReference type="GO" id="GO:0031956">
    <property type="term" value="F:medium-chain fatty acid-CoA ligase activity"/>
    <property type="evidence" value="ECO:0007669"/>
    <property type="project" value="TreeGrafter"/>
</dbReference>
<dbReference type="PANTHER" id="PTHR43201">
    <property type="entry name" value="ACYL-COA SYNTHETASE"/>
    <property type="match status" value="1"/>
</dbReference>